<gene>
    <name evidence="9" type="ORF">FSARC_11117</name>
</gene>
<dbReference type="InterPro" id="IPR032805">
    <property type="entry name" value="Wax_synthase_dom"/>
</dbReference>
<feature type="transmembrane region" description="Helical" evidence="7">
    <location>
        <begin position="191"/>
        <end position="208"/>
    </location>
</feature>
<organism evidence="9 10">
    <name type="scientific">Fusarium sarcochroum</name>
    <dbReference type="NCBI Taxonomy" id="1208366"/>
    <lineage>
        <taxon>Eukaryota</taxon>
        <taxon>Fungi</taxon>
        <taxon>Dikarya</taxon>
        <taxon>Ascomycota</taxon>
        <taxon>Pezizomycotina</taxon>
        <taxon>Sordariomycetes</taxon>
        <taxon>Hypocreomycetidae</taxon>
        <taxon>Hypocreales</taxon>
        <taxon>Nectriaceae</taxon>
        <taxon>Fusarium</taxon>
        <taxon>Fusarium lateritium species complex</taxon>
    </lineage>
</organism>
<evidence type="ECO:0000256" key="5">
    <source>
        <dbReference type="ARBA" id="ARBA00022989"/>
    </source>
</evidence>
<feature type="transmembrane region" description="Helical" evidence="7">
    <location>
        <begin position="36"/>
        <end position="56"/>
    </location>
</feature>
<feature type="transmembrane region" description="Helical" evidence="7">
    <location>
        <begin position="143"/>
        <end position="163"/>
    </location>
</feature>
<dbReference type="InterPro" id="IPR044851">
    <property type="entry name" value="Wax_synthase"/>
</dbReference>
<feature type="transmembrane region" description="Helical" evidence="7">
    <location>
        <begin position="103"/>
        <end position="122"/>
    </location>
</feature>
<dbReference type="OrthoDB" id="1077582at2759"/>
<dbReference type="PANTHER" id="PTHR31595:SF27">
    <property type="entry name" value="WAX SYNTHASE DOMAIN-CONTAINING PROTEIN-RELATED"/>
    <property type="match status" value="1"/>
</dbReference>
<comment type="similarity">
    <text evidence="2">Belongs to the wax synthase family.</text>
</comment>
<evidence type="ECO:0000256" key="2">
    <source>
        <dbReference type="ARBA" id="ARBA00007282"/>
    </source>
</evidence>
<feature type="transmembrane region" description="Helical" evidence="7">
    <location>
        <begin position="68"/>
        <end position="91"/>
    </location>
</feature>
<keyword evidence="5 7" id="KW-1133">Transmembrane helix</keyword>
<evidence type="ECO:0000256" key="6">
    <source>
        <dbReference type="ARBA" id="ARBA00023136"/>
    </source>
</evidence>
<dbReference type="GO" id="GO:0016020">
    <property type="term" value="C:membrane"/>
    <property type="evidence" value="ECO:0007669"/>
    <property type="project" value="UniProtKB-SubCell"/>
</dbReference>
<feature type="transmembrane region" description="Helical" evidence="7">
    <location>
        <begin position="347"/>
        <end position="367"/>
    </location>
</feature>
<dbReference type="EMBL" id="JABEXW010000705">
    <property type="protein sequence ID" value="KAF4958081.1"/>
    <property type="molecule type" value="Genomic_DNA"/>
</dbReference>
<feature type="transmembrane region" description="Helical" evidence="7">
    <location>
        <begin position="7"/>
        <end position="30"/>
    </location>
</feature>
<reference evidence="9" key="1">
    <citation type="journal article" date="2020" name="BMC Genomics">
        <title>Correction to: Identification and distribution of gene clusters required for synthesis of sphingolipid metabolism inhibitors in diverse species of the filamentous fungus Fusarium.</title>
        <authorList>
            <person name="Kim H.S."/>
            <person name="Lohmar J.M."/>
            <person name="Busman M."/>
            <person name="Brown D.W."/>
            <person name="Naumann T.A."/>
            <person name="Divon H.H."/>
            <person name="Lysoe E."/>
            <person name="Uhlig S."/>
            <person name="Proctor R.H."/>
        </authorList>
    </citation>
    <scope>NUCLEOTIDE SEQUENCE</scope>
    <source>
        <strain evidence="9">NRRL 20472</strain>
    </source>
</reference>
<comment type="subcellular location">
    <subcellularLocation>
        <location evidence="1">Membrane</location>
        <topology evidence="1">Multi-pass membrane protein</topology>
    </subcellularLocation>
</comment>
<dbReference type="GO" id="GO:0006629">
    <property type="term" value="P:lipid metabolic process"/>
    <property type="evidence" value="ECO:0007669"/>
    <property type="project" value="InterPro"/>
</dbReference>
<evidence type="ECO:0000256" key="1">
    <source>
        <dbReference type="ARBA" id="ARBA00004141"/>
    </source>
</evidence>
<keyword evidence="3" id="KW-0808">Transferase</keyword>
<feature type="domain" description="Wax synthase" evidence="8">
    <location>
        <begin position="231"/>
        <end position="301"/>
    </location>
</feature>
<evidence type="ECO:0000313" key="9">
    <source>
        <dbReference type="EMBL" id="KAF4958081.1"/>
    </source>
</evidence>
<name>A0A8H4X239_9HYPO</name>
<evidence type="ECO:0000256" key="7">
    <source>
        <dbReference type="SAM" id="Phobius"/>
    </source>
</evidence>
<dbReference type="Pfam" id="PF13813">
    <property type="entry name" value="MBOAT_2"/>
    <property type="match status" value="1"/>
</dbReference>
<dbReference type="AlphaFoldDB" id="A0A8H4X239"/>
<protein>
    <recommendedName>
        <fullName evidence="8">Wax synthase domain-containing protein</fullName>
    </recommendedName>
</protein>
<dbReference type="GO" id="GO:0008374">
    <property type="term" value="F:O-acyltransferase activity"/>
    <property type="evidence" value="ECO:0007669"/>
    <property type="project" value="InterPro"/>
</dbReference>
<evidence type="ECO:0000313" key="10">
    <source>
        <dbReference type="Proteomes" id="UP000622797"/>
    </source>
</evidence>
<reference evidence="9" key="2">
    <citation type="submission" date="2020-05" db="EMBL/GenBank/DDBJ databases">
        <authorList>
            <person name="Kim H.-S."/>
            <person name="Proctor R.H."/>
            <person name="Brown D.W."/>
        </authorList>
    </citation>
    <scope>NUCLEOTIDE SEQUENCE</scope>
    <source>
        <strain evidence="9">NRRL 20472</strain>
    </source>
</reference>
<evidence type="ECO:0000259" key="8">
    <source>
        <dbReference type="Pfam" id="PF13813"/>
    </source>
</evidence>
<keyword evidence="6 7" id="KW-0472">Membrane</keyword>
<comment type="caution">
    <text evidence="9">The sequence shown here is derived from an EMBL/GenBank/DDBJ whole genome shotgun (WGS) entry which is preliminary data.</text>
</comment>
<proteinExistence type="inferred from homology"/>
<dbReference type="PANTHER" id="PTHR31595">
    <property type="entry name" value="LONG-CHAIN-ALCOHOL O-FATTY-ACYLTRANSFERASE 3-RELATED"/>
    <property type="match status" value="1"/>
</dbReference>
<evidence type="ECO:0000256" key="4">
    <source>
        <dbReference type="ARBA" id="ARBA00022692"/>
    </source>
</evidence>
<keyword evidence="10" id="KW-1185">Reference proteome</keyword>
<dbReference type="Proteomes" id="UP000622797">
    <property type="component" value="Unassembled WGS sequence"/>
</dbReference>
<evidence type="ECO:0000256" key="3">
    <source>
        <dbReference type="ARBA" id="ARBA00022679"/>
    </source>
</evidence>
<sequence>MGHVDGGSVIGIASTWCFLLITFATTLVFVPKNATFLRVGATLALGYLQYAFYMAVTNTSITPAQKSNICLLSWGFFISSTEQILISQFYIDDLLTKMEKDGGVHVSTATLLFRAAGMYFNLRRVGARGEISMKHRRAMTRARLVYAKIAEILVLYLVIDAAMSGPPPENHLVTREKQTLFRLSNLSLEDVAFRFFSTLGYWLVTFVCNRLNHACAAVVSLTIGLSQPEDWPHLNGPMSACYTVRGFWGKFWHQLFRKEFTSWGDLLPDKIFRLRRGTLLSRYTRLFLTFLVSGLMHHSLGHLYSFAADDTFASERFYTLQAVGIAFEDAVQALTADIPLPMSVRRVVGYIWVLVFLSWSTPTCSYPSMRVGDIGQMVPFRVMGHLIQS</sequence>
<accession>A0A8H4X239</accession>
<feature type="transmembrane region" description="Helical" evidence="7">
    <location>
        <begin position="283"/>
        <end position="300"/>
    </location>
</feature>
<keyword evidence="4 7" id="KW-0812">Transmembrane</keyword>